<keyword evidence="1" id="KW-0418">Kinase</keyword>
<name>A0A2U1B0J9_9BACT</name>
<dbReference type="RefSeq" id="WP_165832962.1">
    <property type="nucleotide sequence ID" value="NZ_CABMMC010000071.1"/>
</dbReference>
<dbReference type="EMBL" id="QEKH01000012">
    <property type="protein sequence ID" value="PVY42111.1"/>
    <property type="molecule type" value="Genomic_DNA"/>
</dbReference>
<dbReference type="Proteomes" id="UP000245959">
    <property type="component" value="Unassembled WGS sequence"/>
</dbReference>
<protein>
    <submittedName>
        <fullName evidence="1">Lipopolysaccharide kinase (Kdo/WaaP) family protein</fullName>
    </submittedName>
</protein>
<evidence type="ECO:0000313" key="2">
    <source>
        <dbReference type="Proteomes" id="UP000245959"/>
    </source>
</evidence>
<dbReference type="GeneID" id="78295257"/>
<keyword evidence="2" id="KW-1185">Reference proteome</keyword>
<keyword evidence="1" id="KW-0808">Transferase</keyword>
<dbReference type="AlphaFoldDB" id="A0A2U1B0J9"/>
<dbReference type="GO" id="GO:0016301">
    <property type="term" value="F:kinase activity"/>
    <property type="evidence" value="ECO:0007669"/>
    <property type="project" value="UniProtKB-KW"/>
</dbReference>
<dbReference type="SUPFAM" id="SSF56112">
    <property type="entry name" value="Protein kinase-like (PK-like)"/>
    <property type="match status" value="1"/>
</dbReference>
<comment type="caution">
    <text evidence="1">The sequence shown here is derived from an EMBL/GenBank/DDBJ whole genome shotgun (WGS) entry which is preliminary data.</text>
</comment>
<accession>A0A2U1B0J9</accession>
<gene>
    <name evidence="1" type="ORF">C8D82_112108</name>
</gene>
<dbReference type="InterPro" id="IPR011009">
    <property type="entry name" value="Kinase-like_dom_sf"/>
</dbReference>
<proteinExistence type="predicted"/>
<evidence type="ECO:0000313" key="1">
    <source>
        <dbReference type="EMBL" id="PVY42111.1"/>
    </source>
</evidence>
<organism evidence="1 2">
    <name type="scientific">Victivallis vadensis</name>
    <dbReference type="NCBI Taxonomy" id="172901"/>
    <lineage>
        <taxon>Bacteria</taxon>
        <taxon>Pseudomonadati</taxon>
        <taxon>Lentisphaerota</taxon>
        <taxon>Lentisphaeria</taxon>
        <taxon>Victivallales</taxon>
        <taxon>Victivallaceae</taxon>
        <taxon>Victivallis</taxon>
    </lineage>
</organism>
<sequence>MSSQKRSLAWRSRQAALADMKARLRTSWRWAEPGFERALDYLLTPEAREQGEKIWQTRHKAVWKIQLPPELGGLCAVLKSSDKMRPLFYSWNHSKIAREAANYRALASLGIPMARLLAAGDTRRNFILQDSFLVTEFAAGCRDGRVFIRGGELAGETGLRRAFIEENLSYLAKMHMVHCFHKGFTPYNLLWKPGSEGRQIDLRWIDVSSCCFLPLTEGMFTKYLVRDIANFFWYLKLDETEKLAALRHYLSSNTRTPLSDRELLHLVDAAIAERDEREQA</sequence>
<dbReference type="Pfam" id="PF06293">
    <property type="entry name" value="Kdo"/>
    <property type="match status" value="1"/>
</dbReference>
<reference evidence="1 2" key="1">
    <citation type="submission" date="2018-04" db="EMBL/GenBank/DDBJ databases">
        <title>Genomic Encyclopedia of Type Strains, Phase IV (KMG-IV): sequencing the most valuable type-strain genomes for metagenomic binning, comparative biology and taxonomic classification.</title>
        <authorList>
            <person name="Goeker M."/>
        </authorList>
    </citation>
    <scope>NUCLEOTIDE SEQUENCE [LARGE SCALE GENOMIC DNA]</scope>
    <source>
        <strain evidence="1 2">DSM 14823</strain>
    </source>
</reference>